<proteinExistence type="predicted"/>
<comment type="caution">
    <text evidence="1">The sequence shown here is derived from an EMBL/GenBank/DDBJ whole genome shotgun (WGS) entry which is preliminary data.</text>
</comment>
<protein>
    <submittedName>
        <fullName evidence="1">Uncharacterized protein</fullName>
    </submittedName>
</protein>
<reference evidence="1" key="1">
    <citation type="journal article" date="2014" name="Front. Microbiol.">
        <title>High frequency of phylogenetically diverse reductive dehalogenase-homologous genes in deep subseafloor sedimentary metagenomes.</title>
        <authorList>
            <person name="Kawai M."/>
            <person name="Futagami T."/>
            <person name="Toyoda A."/>
            <person name="Takaki Y."/>
            <person name="Nishi S."/>
            <person name="Hori S."/>
            <person name="Arai W."/>
            <person name="Tsubouchi T."/>
            <person name="Morono Y."/>
            <person name="Uchiyama I."/>
            <person name="Ito T."/>
            <person name="Fujiyama A."/>
            <person name="Inagaki F."/>
            <person name="Takami H."/>
        </authorList>
    </citation>
    <scope>NUCLEOTIDE SEQUENCE</scope>
    <source>
        <strain evidence="1">Expedition CK06-06</strain>
    </source>
</reference>
<dbReference type="EMBL" id="BART01017409">
    <property type="protein sequence ID" value="GAG77384.1"/>
    <property type="molecule type" value="Genomic_DNA"/>
</dbReference>
<feature type="non-terminal residue" evidence="1">
    <location>
        <position position="46"/>
    </location>
</feature>
<organism evidence="1">
    <name type="scientific">marine sediment metagenome</name>
    <dbReference type="NCBI Taxonomy" id="412755"/>
    <lineage>
        <taxon>unclassified sequences</taxon>
        <taxon>metagenomes</taxon>
        <taxon>ecological metagenomes</taxon>
    </lineage>
</organism>
<accession>X1A6L6</accession>
<sequence>MSFIYVTPNLLDVDSLESISAPGEDPVYVKENLYNNRPSKPFRFTA</sequence>
<evidence type="ECO:0000313" key="1">
    <source>
        <dbReference type="EMBL" id="GAG77384.1"/>
    </source>
</evidence>
<gene>
    <name evidence="1" type="ORF">S01H4_33150</name>
</gene>
<name>X1A6L6_9ZZZZ</name>
<dbReference type="AlphaFoldDB" id="X1A6L6"/>